<evidence type="ECO:0000256" key="2">
    <source>
        <dbReference type="ARBA" id="ARBA00003213"/>
    </source>
</evidence>
<comment type="subunit">
    <text evidence="10">Monomer.</text>
</comment>
<feature type="site" description="Interaction with substrate tRNA" evidence="10">
    <location>
        <position position="124"/>
    </location>
</feature>
<reference evidence="14 15" key="1">
    <citation type="submission" date="2017-10" db="EMBL/GenBank/DDBJ databases">
        <title>Novel microbial diversity and functional potential in the marine mammal oral microbiome.</title>
        <authorList>
            <person name="Dudek N.K."/>
            <person name="Sun C.L."/>
            <person name="Burstein D."/>
            <person name="Kantor R.S."/>
            <person name="Aliaga Goltsman D.S."/>
            <person name="Bik E.M."/>
            <person name="Thomas B.C."/>
            <person name="Banfield J.F."/>
            <person name="Relman D.A."/>
        </authorList>
    </citation>
    <scope>NUCLEOTIDE SEQUENCE [LARGE SCALE GENOMIC DNA]</scope>
    <source>
        <strain evidence="14">DOLZORAL124_49_17</strain>
    </source>
</reference>
<dbReference type="SUPFAM" id="SSF52540">
    <property type="entry name" value="P-loop containing nucleoside triphosphate hydrolases"/>
    <property type="match status" value="1"/>
</dbReference>
<evidence type="ECO:0000256" key="11">
    <source>
        <dbReference type="RuleBase" id="RU003783"/>
    </source>
</evidence>
<organism evidence="14 15">
    <name type="scientific">candidate division KSB3 bacterium</name>
    <dbReference type="NCBI Taxonomy" id="2044937"/>
    <lineage>
        <taxon>Bacteria</taxon>
        <taxon>candidate division KSB3</taxon>
    </lineage>
</organism>
<comment type="caution">
    <text evidence="14">The sequence shown here is derived from an EMBL/GenBank/DDBJ whole genome shotgun (WGS) entry which is preliminary data.</text>
</comment>
<dbReference type="Gene3D" id="3.40.50.300">
    <property type="entry name" value="P-loop containing nucleotide triphosphate hydrolases"/>
    <property type="match status" value="1"/>
</dbReference>
<evidence type="ECO:0000313" key="15">
    <source>
        <dbReference type="Proteomes" id="UP000229740"/>
    </source>
</evidence>
<dbReference type="FunFam" id="1.10.20.140:FF:000001">
    <property type="entry name" value="tRNA dimethylallyltransferase"/>
    <property type="match status" value="1"/>
</dbReference>
<comment type="cofactor">
    <cofactor evidence="1 10">
        <name>Mg(2+)</name>
        <dbReference type="ChEBI" id="CHEBI:18420"/>
    </cofactor>
</comment>
<keyword evidence="4 10" id="KW-0808">Transferase</keyword>
<dbReference type="GO" id="GO:0005524">
    <property type="term" value="F:ATP binding"/>
    <property type="evidence" value="ECO:0007669"/>
    <property type="project" value="UniProtKB-UniRule"/>
</dbReference>
<accession>A0A2G6E920</accession>
<evidence type="ECO:0000256" key="8">
    <source>
        <dbReference type="ARBA" id="ARBA00022842"/>
    </source>
</evidence>
<dbReference type="InterPro" id="IPR018022">
    <property type="entry name" value="IPT"/>
</dbReference>
<dbReference type="PANTHER" id="PTHR11088:SF60">
    <property type="entry name" value="TRNA DIMETHYLALLYLTRANSFERASE"/>
    <property type="match status" value="1"/>
</dbReference>
<dbReference type="AlphaFoldDB" id="A0A2G6E920"/>
<comment type="caution">
    <text evidence="10">Lacks conserved residue(s) required for the propagation of feature annotation.</text>
</comment>
<evidence type="ECO:0000256" key="12">
    <source>
        <dbReference type="RuleBase" id="RU003784"/>
    </source>
</evidence>
<protein>
    <recommendedName>
        <fullName evidence="10">tRNA dimethylallyltransferase</fullName>
        <ecNumber evidence="10">2.5.1.75</ecNumber>
    </recommendedName>
    <alternativeName>
        <fullName evidence="10">Dimethylallyl diphosphate:tRNA dimethylallyltransferase</fullName>
        <shortName evidence="10">DMAPP:tRNA dimethylallyltransferase</shortName>
        <shortName evidence="10">DMATase</shortName>
    </alternativeName>
    <alternativeName>
        <fullName evidence="10">Isopentenyl-diphosphate:tRNA isopentenyltransferase</fullName>
        <shortName evidence="10">IPP transferase</shortName>
        <shortName evidence="10">IPPT</shortName>
        <shortName evidence="10">IPTase</shortName>
    </alternativeName>
</protein>
<evidence type="ECO:0000256" key="9">
    <source>
        <dbReference type="ARBA" id="ARBA00049563"/>
    </source>
</evidence>
<dbReference type="Proteomes" id="UP000229740">
    <property type="component" value="Unassembled WGS sequence"/>
</dbReference>
<feature type="region of interest" description="Interaction with substrate tRNA" evidence="10">
    <location>
        <begin position="36"/>
        <end position="39"/>
    </location>
</feature>
<evidence type="ECO:0000313" key="14">
    <source>
        <dbReference type="EMBL" id="PID58544.1"/>
    </source>
</evidence>
<comment type="catalytic activity">
    <reaction evidence="9 10 11">
        <text>adenosine(37) in tRNA + dimethylallyl diphosphate = N(6)-dimethylallyladenosine(37) in tRNA + diphosphate</text>
        <dbReference type="Rhea" id="RHEA:26482"/>
        <dbReference type="Rhea" id="RHEA-COMP:10162"/>
        <dbReference type="Rhea" id="RHEA-COMP:10375"/>
        <dbReference type="ChEBI" id="CHEBI:33019"/>
        <dbReference type="ChEBI" id="CHEBI:57623"/>
        <dbReference type="ChEBI" id="CHEBI:74411"/>
        <dbReference type="ChEBI" id="CHEBI:74415"/>
        <dbReference type="EC" id="2.5.1.75"/>
    </reaction>
</comment>
<dbReference type="GO" id="GO:0006400">
    <property type="term" value="P:tRNA modification"/>
    <property type="evidence" value="ECO:0007669"/>
    <property type="project" value="TreeGrafter"/>
</dbReference>
<feature type="site" description="Interaction with substrate tRNA" evidence="10">
    <location>
        <position position="102"/>
    </location>
</feature>
<dbReference type="GO" id="GO:0052381">
    <property type="term" value="F:tRNA dimethylallyltransferase activity"/>
    <property type="evidence" value="ECO:0007669"/>
    <property type="project" value="UniProtKB-UniRule"/>
</dbReference>
<keyword evidence="7 10" id="KW-0067">ATP-binding</keyword>
<evidence type="ECO:0000256" key="7">
    <source>
        <dbReference type="ARBA" id="ARBA00022840"/>
    </source>
</evidence>
<gene>
    <name evidence="10" type="primary">miaA</name>
    <name evidence="14" type="ORF">CSB45_03095</name>
</gene>
<keyword evidence="6 10" id="KW-0547">Nucleotide-binding</keyword>
<dbReference type="EC" id="2.5.1.75" evidence="10"/>
<evidence type="ECO:0000256" key="3">
    <source>
        <dbReference type="ARBA" id="ARBA00005842"/>
    </source>
</evidence>
<proteinExistence type="inferred from homology"/>
<evidence type="ECO:0000256" key="13">
    <source>
        <dbReference type="RuleBase" id="RU003785"/>
    </source>
</evidence>
<comment type="function">
    <text evidence="2 10 12">Catalyzes the transfer of a dimethylallyl group onto the adenine at position 37 in tRNAs that read codons beginning with uridine, leading to the formation of N6-(dimethylallyl)adenosine (i(6)A).</text>
</comment>
<evidence type="ECO:0000256" key="6">
    <source>
        <dbReference type="ARBA" id="ARBA00022741"/>
    </source>
</evidence>
<dbReference type="EMBL" id="PDPS01000022">
    <property type="protein sequence ID" value="PID58544.1"/>
    <property type="molecule type" value="Genomic_DNA"/>
</dbReference>
<dbReference type="InterPro" id="IPR039657">
    <property type="entry name" value="Dimethylallyltransferase"/>
</dbReference>
<comment type="similarity">
    <text evidence="3 10 13">Belongs to the IPP transferase family.</text>
</comment>
<dbReference type="NCBIfam" id="TIGR00174">
    <property type="entry name" value="miaA"/>
    <property type="match status" value="1"/>
</dbReference>
<evidence type="ECO:0000256" key="4">
    <source>
        <dbReference type="ARBA" id="ARBA00022679"/>
    </source>
</evidence>
<dbReference type="PANTHER" id="PTHR11088">
    <property type="entry name" value="TRNA DIMETHYLALLYLTRANSFERASE"/>
    <property type="match status" value="1"/>
</dbReference>
<keyword evidence="5 10" id="KW-0819">tRNA processing</keyword>
<sequence length="331" mass="37300">MRTIPLLIIAGPTAIGKTRVAIEVAESLNGEIVGADSMQIYRYMDIGTAKPSPAERSRIPHHLLDVRDPDQEFSVAEYVTEATAAIRSIYARGRLPVLVGGSGLYIEKLLYGIFKGPGRDENFRQEMQALAARSGPQAIYERLQHCDPDTAKRVHPNDLVRTIRALEVFQLSGLPISVHQREATTPISRYEAMFCVLYAEREAVYHRINTRVELMAAGGLVDEVRSLYARGYDRKLRSMQSLGYKEIGNFLAGECDLPSALELMKRNTRRYAKRQLLWFRKYEHARWIERRPVEDVEKDRSSPSRSILTAWASYTSGSSACVDSESSGRSS</sequence>
<dbReference type="InterPro" id="IPR027417">
    <property type="entry name" value="P-loop_NTPase"/>
</dbReference>
<evidence type="ECO:0000256" key="1">
    <source>
        <dbReference type="ARBA" id="ARBA00001946"/>
    </source>
</evidence>
<dbReference type="HAMAP" id="MF_00185">
    <property type="entry name" value="IPP_trans"/>
    <property type="match status" value="1"/>
</dbReference>
<evidence type="ECO:0000256" key="5">
    <source>
        <dbReference type="ARBA" id="ARBA00022694"/>
    </source>
</evidence>
<dbReference type="Gene3D" id="1.10.20.140">
    <property type="match status" value="1"/>
</dbReference>
<keyword evidence="8 10" id="KW-0460">Magnesium</keyword>
<name>A0A2G6E920_9BACT</name>
<feature type="binding site" evidence="10">
    <location>
        <begin position="11"/>
        <end position="18"/>
    </location>
    <ligand>
        <name>ATP</name>
        <dbReference type="ChEBI" id="CHEBI:30616"/>
    </ligand>
</feature>
<feature type="binding site" evidence="10">
    <location>
        <begin position="13"/>
        <end position="18"/>
    </location>
    <ligand>
        <name>substrate</name>
    </ligand>
</feature>
<evidence type="ECO:0000256" key="10">
    <source>
        <dbReference type="HAMAP-Rule" id="MF_00185"/>
    </source>
</evidence>
<dbReference type="Pfam" id="PF01715">
    <property type="entry name" value="IPPT"/>
    <property type="match status" value="1"/>
</dbReference>